<organism evidence="3 4">
    <name type="scientific">Devosia albogilva</name>
    <dbReference type="NCBI Taxonomy" id="429726"/>
    <lineage>
        <taxon>Bacteria</taxon>
        <taxon>Pseudomonadati</taxon>
        <taxon>Pseudomonadota</taxon>
        <taxon>Alphaproteobacteria</taxon>
        <taxon>Hyphomicrobiales</taxon>
        <taxon>Devosiaceae</taxon>
        <taxon>Devosia</taxon>
    </lineage>
</organism>
<dbReference type="RefSeq" id="WP_386832227.1">
    <property type="nucleotide sequence ID" value="NZ_JBHUNP010000001.1"/>
</dbReference>
<sequence length="351" mass="37479">MPAKVRAAVIGAGWYAAQNHIPTLAARDDVVLDGVSRLGANELTLVRDHFGFAFASEDYREVLSRKPDVVVVASPHHLHFEHARAAIEVGAHVLCEKPMTLDPEEAWELARLAQQHDRHLLIANGYNYLPQVNVLAERVASGAIGEIEHAVVSFISATRDVFEGHRGLRQWETAMFRPDRGTWQDPSRGGGFAYGQLSHALSLLLYVTGLAPRSIAGHVFGRDGIDLANSGSLALANGAVVSLSGAAAMPQGNRALMRLYLAGSEGMATADFDMDHASIRHADGTVDMLPLEEGDWVYNCKGPVNALVELAQGRGQNRSSGISGAQSVSIISGLLSSARSGGALQRVRGAL</sequence>
<reference evidence="4" key="1">
    <citation type="journal article" date="2019" name="Int. J. Syst. Evol. Microbiol.">
        <title>The Global Catalogue of Microorganisms (GCM) 10K type strain sequencing project: providing services to taxonomists for standard genome sequencing and annotation.</title>
        <authorList>
            <consortium name="The Broad Institute Genomics Platform"/>
            <consortium name="The Broad Institute Genome Sequencing Center for Infectious Disease"/>
            <person name="Wu L."/>
            <person name="Ma J."/>
        </authorList>
    </citation>
    <scope>NUCLEOTIDE SEQUENCE [LARGE SCALE GENOMIC DNA]</scope>
    <source>
        <strain evidence="4">CCM 7427</strain>
    </source>
</reference>
<dbReference type="Gene3D" id="3.40.50.720">
    <property type="entry name" value="NAD(P)-binding Rossmann-like Domain"/>
    <property type="match status" value="1"/>
</dbReference>
<dbReference type="Pfam" id="PF01408">
    <property type="entry name" value="GFO_IDH_MocA"/>
    <property type="match status" value="1"/>
</dbReference>
<dbReference type="PANTHER" id="PTHR43377">
    <property type="entry name" value="BILIVERDIN REDUCTASE A"/>
    <property type="match status" value="1"/>
</dbReference>
<dbReference type="InterPro" id="IPR036291">
    <property type="entry name" value="NAD(P)-bd_dom_sf"/>
</dbReference>
<dbReference type="Proteomes" id="UP001597521">
    <property type="component" value="Unassembled WGS sequence"/>
</dbReference>
<dbReference type="Pfam" id="PF22725">
    <property type="entry name" value="GFO_IDH_MocA_C3"/>
    <property type="match status" value="1"/>
</dbReference>
<comment type="caution">
    <text evidence="3">The sequence shown here is derived from an EMBL/GenBank/DDBJ whole genome shotgun (WGS) entry which is preliminary data.</text>
</comment>
<name>A0ABW5QI06_9HYPH</name>
<feature type="domain" description="Gfo/Idh/MocA-like oxidoreductase N-terminal" evidence="1">
    <location>
        <begin position="6"/>
        <end position="120"/>
    </location>
</feature>
<evidence type="ECO:0000313" key="3">
    <source>
        <dbReference type="EMBL" id="MFD2647193.1"/>
    </source>
</evidence>
<evidence type="ECO:0000313" key="4">
    <source>
        <dbReference type="Proteomes" id="UP001597521"/>
    </source>
</evidence>
<keyword evidence="4" id="KW-1185">Reference proteome</keyword>
<dbReference type="InterPro" id="IPR055170">
    <property type="entry name" value="GFO_IDH_MocA-like_dom"/>
</dbReference>
<gene>
    <name evidence="3" type="ORF">ACFSX5_05200</name>
</gene>
<dbReference type="SUPFAM" id="SSF51735">
    <property type="entry name" value="NAD(P)-binding Rossmann-fold domains"/>
    <property type="match status" value="1"/>
</dbReference>
<dbReference type="PANTHER" id="PTHR43377:SF1">
    <property type="entry name" value="BILIVERDIN REDUCTASE A"/>
    <property type="match status" value="1"/>
</dbReference>
<dbReference type="EMBL" id="JBHUNP010000001">
    <property type="protein sequence ID" value="MFD2647193.1"/>
    <property type="molecule type" value="Genomic_DNA"/>
</dbReference>
<dbReference type="InterPro" id="IPR051450">
    <property type="entry name" value="Gfo/Idh/MocA_Oxidoreductases"/>
</dbReference>
<proteinExistence type="predicted"/>
<accession>A0ABW5QI06</accession>
<evidence type="ECO:0000259" key="2">
    <source>
        <dbReference type="Pfam" id="PF22725"/>
    </source>
</evidence>
<dbReference type="InterPro" id="IPR000683">
    <property type="entry name" value="Gfo/Idh/MocA-like_OxRdtase_N"/>
</dbReference>
<protein>
    <submittedName>
        <fullName evidence="3">Gfo/Idh/MocA family protein</fullName>
    </submittedName>
</protein>
<feature type="domain" description="GFO/IDH/MocA-like oxidoreductase" evidence="2">
    <location>
        <begin position="135"/>
        <end position="268"/>
    </location>
</feature>
<evidence type="ECO:0000259" key="1">
    <source>
        <dbReference type="Pfam" id="PF01408"/>
    </source>
</evidence>
<dbReference type="SUPFAM" id="SSF55347">
    <property type="entry name" value="Glyceraldehyde-3-phosphate dehydrogenase-like, C-terminal domain"/>
    <property type="match status" value="1"/>
</dbReference>
<dbReference type="Gene3D" id="3.30.360.10">
    <property type="entry name" value="Dihydrodipicolinate Reductase, domain 2"/>
    <property type="match status" value="1"/>
</dbReference>